<dbReference type="Proteomes" id="UP000053477">
    <property type="component" value="Unassembled WGS sequence"/>
</dbReference>
<dbReference type="EMBL" id="KQ085897">
    <property type="protein sequence ID" value="KLO18145.1"/>
    <property type="molecule type" value="Genomic_DNA"/>
</dbReference>
<reference evidence="1 2" key="1">
    <citation type="submission" date="2015-04" db="EMBL/GenBank/DDBJ databases">
        <title>Complete genome sequence of Schizopora paradoxa KUC8140, a cosmopolitan wood degrader in East Asia.</title>
        <authorList>
            <consortium name="DOE Joint Genome Institute"/>
            <person name="Min B."/>
            <person name="Park H."/>
            <person name="Jang Y."/>
            <person name="Kim J.-J."/>
            <person name="Kim K.H."/>
            <person name="Pangilinan J."/>
            <person name="Lipzen A."/>
            <person name="Riley R."/>
            <person name="Grigoriev I.V."/>
            <person name="Spatafora J.W."/>
            <person name="Choi I.-G."/>
        </authorList>
    </citation>
    <scope>NUCLEOTIDE SEQUENCE [LARGE SCALE GENOMIC DNA]</scope>
    <source>
        <strain evidence="1 2">KUC8140</strain>
    </source>
</reference>
<dbReference type="AlphaFoldDB" id="A0A0H2S1E1"/>
<proteinExistence type="predicted"/>
<gene>
    <name evidence="1" type="ORF">SCHPADRAFT_925314</name>
</gene>
<protein>
    <submittedName>
        <fullName evidence="1">Uncharacterized protein</fullName>
    </submittedName>
</protein>
<dbReference type="OrthoDB" id="2854459at2759"/>
<evidence type="ECO:0000313" key="2">
    <source>
        <dbReference type="Proteomes" id="UP000053477"/>
    </source>
</evidence>
<accession>A0A0H2S1E1</accession>
<organism evidence="1 2">
    <name type="scientific">Schizopora paradoxa</name>
    <dbReference type="NCBI Taxonomy" id="27342"/>
    <lineage>
        <taxon>Eukaryota</taxon>
        <taxon>Fungi</taxon>
        <taxon>Dikarya</taxon>
        <taxon>Basidiomycota</taxon>
        <taxon>Agaricomycotina</taxon>
        <taxon>Agaricomycetes</taxon>
        <taxon>Hymenochaetales</taxon>
        <taxon>Schizoporaceae</taxon>
        <taxon>Schizopora</taxon>
    </lineage>
</organism>
<sequence>MSRLRSISASSLPPEVIEYILIYVVLDLDVPFSDRAWTAAECRPGLPLIEACIERSRNLPLEVVLYFYAYRKSIGWGKTVDMFAVDSIARLLIPYSEQHVISSSEFTSSSRYLKAPILEKISIQELSNAWTRPPLIDMSSSLPPDWSWNLPALQSLLVQNICLTAIPLKFRNRLQTMKIYFAEGRKDKLLDSLSSFLESTTLPDMEFYFDLCHFEKDYAHKRISRLSHLK</sequence>
<keyword evidence="2" id="KW-1185">Reference proteome</keyword>
<dbReference type="InParanoid" id="A0A0H2S1E1"/>
<name>A0A0H2S1E1_9AGAM</name>
<evidence type="ECO:0000313" key="1">
    <source>
        <dbReference type="EMBL" id="KLO18145.1"/>
    </source>
</evidence>